<dbReference type="Proteomes" id="UP000095287">
    <property type="component" value="Unplaced"/>
</dbReference>
<proteinExistence type="predicted"/>
<protein>
    <submittedName>
        <fullName evidence="3">Transmembrane protein</fullName>
    </submittedName>
</protein>
<organism evidence="2 3">
    <name type="scientific">Steinernema glaseri</name>
    <dbReference type="NCBI Taxonomy" id="37863"/>
    <lineage>
        <taxon>Eukaryota</taxon>
        <taxon>Metazoa</taxon>
        <taxon>Ecdysozoa</taxon>
        <taxon>Nematoda</taxon>
        <taxon>Chromadorea</taxon>
        <taxon>Rhabditida</taxon>
        <taxon>Tylenchina</taxon>
        <taxon>Panagrolaimomorpha</taxon>
        <taxon>Strongyloidoidea</taxon>
        <taxon>Steinernematidae</taxon>
        <taxon>Steinernema</taxon>
    </lineage>
</organism>
<feature type="transmembrane region" description="Helical" evidence="1">
    <location>
        <begin position="30"/>
        <end position="52"/>
    </location>
</feature>
<sequence>MMEMLVFGAPFLDSGLRGSMSCGSMKKREIIQVVLTLVITTVIVISGSWMYYTSDREDTSKPC</sequence>
<dbReference type="WBParaSite" id="L893_g7426.t1">
    <property type="protein sequence ID" value="L893_g7426.t1"/>
    <property type="gene ID" value="L893_g7426"/>
</dbReference>
<evidence type="ECO:0000313" key="3">
    <source>
        <dbReference type="WBParaSite" id="L893_g7426.t1"/>
    </source>
</evidence>
<name>A0A1I8AN43_9BILA</name>
<keyword evidence="1" id="KW-1133">Transmembrane helix</keyword>
<keyword evidence="1" id="KW-0472">Membrane</keyword>
<keyword evidence="2" id="KW-1185">Reference proteome</keyword>
<dbReference type="AlphaFoldDB" id="A0A1I8AN43"/>
<reference evidence="3" key="1">
    <citation type="submission" date="2016-11" db="UniProtKB">
        <authorList>
            <consortium name="WormBaseParasite"/>
        </authorList>
    </citation>
    <scope>IDENTIFICATION</scope>
</reference>
<evidence type="ECO:0000313" key="2">
    <source>
        <dbReference type="Proteomes" id="UP000095287"/>
    </source>
</evidence>
<accession>A0A1I8AN43</accession>
<evidence type="ECO:0000256" key="1">
    <source>
        <dbReference type="SAM" id="Phobius"/>
    </source>
</evidence>
<keyword evidence="1" id="KW-0812">Transmembrane</keyword>